<dbReference type="SUPFAM" id="SSF103481">
    <property type="entry name" value="Multidrug resistance efflux transporter EmrE"/>
    <property type="match status" value="2"/>
</dbReference>
<feature type="transmembrane region" description="Helical" evidence="7">
    <location>
        <begin position="81"/>
        <end position="103"/>
    </location>
</feature>
<dbReference type="EMBL" id="BONF01000041">
    <property type="protein sequence ID" value="GIF84838.1"/>
    <property type="molecule type" value="Genomic_DNA"/>
</dbReference>
<evidence type="ECO:0000256" key="4">
    <source>
        <dbReference type="ARBA" id="ARBA00022989"/>
    </source>
</evidence>
<feature type="domain" description="EamA" evidence="8">
    <location>
        <begin position="21"/>
        <end position="154"/>
    </location>
</feature>
<evidence type="ECO:0000256" key="5">
    <source>
        <dbReference type="ARBA" id="ARBA00023136"/>
    </source>
</evidence>
<evidence type="ECO:0000256" key="3">
    <source>
        <dbReference type="ARBA" id="ARBA00022692"/>
    </source>
</evidence>
<comment type="similarity">
    <text evidence="2">Belongs to the EamA transporter family.</text>
</comment>
<evidence type="ECO:0000259" key="8">
    <source>
        <dbReference type="Pfam" id="PF00892"/>
    </source>
</evidence>
<dbReference type="AlphaFoldDB" id="A0A8J3NM92"/>
<dbReference type="Gene3D" id="1.10.3730.20">
    <property type="match status" value="1"/>
</dbReference>
<feature type="compositionally biased region" description="Basic and acidic residues" evidence="6">
    <location>
        <begin position="383"/>
        <end position="398"/>
    </location>
</feature>
<feature type="transmembrane region" description="Helical" evidence="7">
    <location>
        <begin position="257"/>
        <end position="278"/>
    </location>
</feature>
<evidence type="ECO:0000256" key="1">
    <source>
        <dbReference type="ARBA" id="ARBA00004141"/>
    </source>
</evidence>
<dbReference type="InterPro" id="IPR050638">
    <property type="entry name" value="AA-Vitamin_Transporters"/>
</dbReference>
<reference evidence="9 10" key="1">
    <citation type="submission" date="2021-01" db="EMBL/GenBank/DDBJ databases">
        <title>Whole genome shotgun sequence of Catellatospora bangladeshensis NBRC 107357.</title>
        <authorList>
            <person name="Komaki H."/>
            <person name="Tamura T."/>
        </authorList>
    </citation>
    <scope>NUCLEOTIDE SEQUENCE [LARGE SCALE GENOMIC DNA]</scope>
    <source>
        <strain evidence="9 10">NBRC 107357</strain>
    </source>
</reference>
<dbReference type="PANTHER" id="PTHR32322:SF9">
    <property type="entry name" value="AMINO-ACID METABOLITE EFFLUX PUMP-RELATED"/>
    <property type="match status" value="1"/>
</dbReference>
<feature type="domain" description="EamA" evidence="8">
    <location>
        <begin position="167"/>
        <end position="299"/>
    </location>
</feature>
<name>A0A8J3NM92_9ACTN</name>
<keyword evidence="4 7" id="KW-1133">Transmembrane helix</keyword>
<organism evidence="9 10">
    <name type="scientific">Catellatospora bangladeshensis</name>
    <dbReference type="NCBI Taxonomy" id="310355"/>
    <lineage>
        <taxon>Bacteria</taxon>
        <taxon>Bacillati</taxon>
        <taxon>Actinomycetota</taxon>
        <taxon>Actinomycetes</taxon>
        <taxon>Micromonosporales</taxon>
        <taxon>Micromonosporaceae</taxon>
        <taxon>Catellatospora</taxon>
    </lineage>
</organism>
<feature type="region of interest" description="Disordered" evidence="6">
    <location>
        <begin position="329"/>
        <end position="406"/>
    </location>
</feature>
<dbReference type="GO" id="GO:0016020">
    <property type="term" value="C:membrane"/>
    <property type="evidence" value="ECO:0007669"/>
    <property type="project" value="UniProtKB-SubCell"/>
</dbReference>
<feature type="compositionally biased region" description="Basic residues" evidence="6">
    <location>
        <begin position="344"/>
        <end position="362"/>
    </location>
</feature>
<comment type="caution">
    <text evidence="9">The sequence shown here is derived from an EMBL/GenBank/DDBJ whole genome shotgun (WGS) entry which is preliminary data.</text>
</comment>
<dbReference type="Proteomes" id="UP000601223">
    <property type="component" value="Unassembled WGS sequence"/>
</dbReference>
<evidence type="ECO:0000256" key="6">
    <source>
        <dbReference type="SAM" id="MobiDB-lite"/>
    </source>
</evidence>
<dbReference type="PANTHER" id="PTHR32322">
    <property type="entry name" value="INNER MEMBRANE TRANSPORTER"/>
    <property type="match status" value="1"/>
</dbReference>
<feature type="transmembrane region" description="Helical" evidence="7">
    <location>
        <begin position="140"/>
        <end position="157"/>
    </location>
</feature>
<keyword evidence="10" id="KW-1185">Reference proteome</keyword>
<protein>
    <recommendedName>
        <fullName evidence="8">EamA domain-containing protein</fullName>
    </recommendedName>
</protein>
<dbReference type="Pfam" id="PF00892">
    <property type="entry name" value="EamA"/>
    <property type="match status" value="2"/>
</dbReference>
<sequence length="406" mass="41230">MTTTVSAAPAAAPSVPRNVRRGTLLCLVSAAGFGMSAVFAKQAYAAGFNVPTMLAGRFVIASVLLWAVVAWRRPKLPTGRTLAACVGLGAVGYALQAGFYFGALARIDASLTALLLYAYPGLVTVLAIALRRERPDRRRVAALACSALGLLLMLGAGGVGGSAATGGVLLALGAAVAYALYLTVSDGLPRDLDLFVVTAIVCTSAAASLAVFGAATGSLHSPADASGWWWVLAIAVCSTVIPIAGMFFGVRDVGASTAAILSCAEPAVTVASTALVYGERLSPLQAAGGVAVLASVAVLQLRRRRPRPAPVATGQVDVPVAAVSCGVPSEHAGEETASETTSAPRRRGGAVRWRLRPLRRPAGHGPRAVGEHRAARGLRVGRAAREAAHAGADAERGPAHRRGAGG</sequence>
<feature type="transmembrane region" description="Helical" evidence="7">
    <location>
        <begin position="227"/>
        <end position="250"/>
    </location>
</feature>
<keyword evidence="5 7" id="KW-0472">Membrane</keyword>
<dbReference type="InterPro" id="IPR000620">
    <property type="entry name" value="EamA_dom"/>
</dbReference>
<proteinExistence type="inferred from homology"/>
<feature type="transmembrane region" description="Helical" evidence="7">
    <location>
        <begin position="163"/>
        <end position="182"/>
    </location>
</feature>
<feature type="transmembrane region" description="Helical" evidence="7">
    <location>
        <begin position="50"/>
        <end position="69"/>
    </location>
</feature>
<dbReference type="RefSeq" id="WP_203753741.1">
    <property type="nucleotide sequence ID" value="NZ_BONF01000041.1"/>
</dbReference>
<gene>
    <name evidence="9" type="ORF">Cba03nite_61870</name>
</gene>
<evidence type="ECO:0000313" key="9">
    <source>
        <dbReference type="EMBL" id="GIF84838.1"/>
    </source>
</evidence>
<feature type="transmembrane region" description="Helical" evidence="7">
    <location>
        <begin position="24"/>
        <end position="44"/>
    </location>
</feature>
<feature type="transmembrane region" description="Helical" evidence="7">
    <location>
        <begin position="109"/>
        <end position="128"/>
    </location>
</feature>
<accession>A0A8J3NM92</accession>
<evidence type="ECO:0000256" key="7">
    <source>
        <dbReference type="SAM" id="Phobius"/>
    </source>
</evidence>
<feature type="transmembrane region" description="Helical" evidence="7">
    <location>
        <begin position="284"/>
        <end position="301"/>
    </location>
</feature>
<dbReference type="InterPro" id="IPR037185">
    <property type="entry name" value="EmrE-like"/>
</dbReference>
<comment type="subcellular location">
    <subcellularLocation>
        <location evidence="1">Membrane</location>
        <topology evidence="1">Multi-pass membrane protein</topology>
    </subcellularLocation>
</comment>
<feature type="transmembrane region" description="Helical" evidence="7">
    <location>
        <begin position="194"/>
        <end position="215"/>
    </location>
</feature>
<keyword evidence="3 7" id="KW-0812">Transmembrane</keyword>
<evidence type="ECO:0000313" key="10">
    <source>
        <dbReference type="Proteomes" id="UP000601223"/>
    </source>
</evidence>
<evidence type="ECO:0000256" key="2">
    <source>
        <dbReference type="ARBA" id="ARBA00007362"/>
    </source>
</evidence>